<name>A0ABR6WF09_9BACT</name>
<evidence type="ECO:0000313" key="3">
    <source>
        <dbReference type="Proteomes" id="UP000700732"/>
    </source>
</evidence>
<comment type="caution">
    <text evidence="2">The sequence shown here is derived from an EMBL/GenBank/DDBJ whole genome shotgun (WGS) entry which is preliminary data.</text>
</comment>
<dbReference type="Gene3D" id="3.30.420.10">
    <property type="entry name" value="Ribonuclease H-like superfamily/Ribonuclease H"/>
    <property type="match status" value="1"/>
</dbReference>
<keyword evidence="3" id="KW-1185">Reference proteome</keyword>
<dbReference type="InterPro" id="IPR036397">
    <property type="entry name" value="RNaseH_sf"/>
</dbReference>
<dbReference type="RefSeq" id="WP_342355230.1">
    <property type="nucleotide sequence ID" value="NZ_VFIA01000079.1"/>
</dbReference>
<evidence type="ECO:0000313" key="2">
    <source>
        <dbReference type="EMBL" id="MBC3795099.1"/>
    </source>
</evidence>
<protein>
    <submittedName>
        <fullName evidence="2">Transposase</fullName>
    </submittedName>
</protein>
<gene>
    <name evidence="2" type="ORF">FH603_5634</name>
</gene>
<reference evidence="2 3" key="1">
    <citation type="submission" date="2019-06" db="EMBL/GenBank/DDBJ databases">
        <title>Spirosoma utsteinense sp. nov. isolated from Antarctic ice-free soils.</title>
        <authorList>
            <person name="Tahon G."/>
        </authorList>
    </citation>
    <scope>NUCLEOTIDE SEQUENCE [LARGE SCALE GENOMIC DNA]</scope>
    <source>
        <strain evidence="2 3">LMG 31447</strain>
    </source>
</reference>
<feature type="domain" description="Tc1-like transposase DDE" evidence="1">
    <location>
        <begin position="1"/>
        <end position="140"/>
    </location>
</feature>
<proteinExistence type="predicted"/>
<dbReference type="InterPro" id="IPR047655">
    <property type="entry name" value="Transpos_IS630-like"/>
</dbReference>
<sequence>MDESACYLLPFVAHSWAPRGQTPLLVEQAGRAHLNLIAAISPAGRLYLASQDQPFDSEDINWFLGKLCWHYRRQNLLVIWDGAAIHRSQTVRNWLHRRPGRVHLERLPAYSPMLNPVELVWSQIKRALKNRVFTNLESLQAAVLEEVDYLQADRKRIRCFFRKKEVAFFTD</sequence>
<dbReference type="EMBL" id="VFIA01000079">
    <property type="protein sequence ID" value="MBC3795099.1"/>
    <property type="molecule type" value="Genomic_DNA"/>
</dbReference>
<organism evidence="2 3">
    <name type="scientific">Spirosoma utsteinense</name>
    <dbReference type="NCBI Taxonomy" id="2585773"/>
    <lineage>
        <taxon>Bacteria</taxon>
        <taxon>Pseudomonadati</taxon>
        <taxon>Bacteroidota</taxon>
        <taxon>Cytophagia</taxon>
        <taxon>Cytophagales</taxon>
        <taxon>Cytophagaceae</taxon>
        <taxon>Spirosoma</taxon>
    </lineage>
</organism>
<dbReference type="Proteomes" id="UP000700732">
    <property type="component" value="Unassembled WGS sequence"/>
</dbReference>
<accession>A0ABR6WF09</accession>
<dbReference type="NCBIfam" id="NF033545">
    <property type="entry name" value="transpos_IS630"/>
    <property type="match status" value="1"/>
</dbReference>
<dbReference type="InterPro" id="IPR038717">
    <property type="entry name" value="Tc1-like_DDE_dom"/>
</dbReference>
<dbReference type="Pfam" id="PF13358">
    <property type="entry name" value="DDE_3"/>
    <property type="match status" value="1"/>
</dbReference>
<evidence type="ECO:0000259" key="1">
    <source>
        <dbReference type="Pfam" id="PF13358"/>
    </source>
</evidence>